<dbReference type="Proteomes" id="UP000672032">
    <property type="component" value="Chromosome 7"/>
</dbReference>
<sequence length="331" mass="35411">MANNSQESKNSQESSSKAYQNSASFVPKLATKVLKWLDVRRGDVILDVGCGDGVLAVQIALQIVVGVGGGGGGERGLVGDEGVDGVGGVRRMGRVHGIDASRDMIAAAREAARAAGLEGNVCGFDVLDASQLSTLPPATYTKIFSNAAMHWILGSASTRASFFADVKRLLKPGGVFVFEMGGRGNIAEMRTALLGVVGRRVGMQRVREVDPWFFPDEGWVRGVFGEEDSGSGSGCENEIEKEGEFEGKGRWQIEQLESEYRATPVDKGGIEGWVKLMGKQFFDVLGEGEERREAEREVCDVLETVCRSSGGGGGGGDWIGYVRLRGVVRRV</sequence>
<dbReference type="InterPro" id="IPR025714">
    <property type="entry name" value="Methyltranfer_dom"/>
</dbReference>
<proteinExistence type="predicted"/>
<dbReference type="AlphaFoldDB" id="A0A8A3PND0"/>
<evidence type="ECO:0000313" key="3">
    <source>
        <dbReference type="Proteomes" id="UP000672032"/>
    </source>
</evidence>
<dbReference type="PANTHER" id="PTHR43861:SF1">
    <property type="entry name" value="TRANS-ACONITATE 2-METHYLTRANSFERASE"/>
    <property type="match status" value="1"/>
</dbReference>
<evidence type="ECO:0000313" key="2">
    <source>
        <dbReference type="EMBL" id="QSZ36424.1"/>
    </source>
</evidence>
<reference evidence="2" key="1">
    <citation type="submission" date="2020-10" db="EMBL/GenBank/DDBJ databases">
        <title>Genome Sequence of Monilinia vaccinii-corymbosi Sheds Light on Mummy Berry Disease Infection of Blueberry and Mating Type.</title>
        <authorList>
            <person name="Yow A.G."/>
            <person name="Zhang Y."/>
            <person name="Bansal K."/>
            <person name="Eacker S.M."/>
            <person name="Sullivan S."/>
            <person name="Liachko I."/>
            <person name="Cubeta M.A."/>
            <person name="Rollins J.A."/>
            <person name="Ashrafi H."/>
        </authorList>
    </citation>
    <scope>NUCLEOTIDE SEQUENCE</scope>
    <source>
        <strain evidence="2">RL-1</strain>
    </source>
</reference>
<gene>
    <name evidence="2" type="ORF">DSL72_006301</name>
</gene>
<feature type="domain" description="Methyltransferase" evidence="1">
    <location>
        <begin position="42"/>
        <end position="179"/>
    </location>
</feature>
<name>A0A8A3PND0_9HELO</name>
<dbReference type="Gene3D" id="3.40.50.150">
    <property type="entry name" value="Vaccinia Virus protein VP39"/>
    <property type="match status" value="1"/>
</dbReference>
<accession>A0A8A3PND0</accession>
<dbReference type="CDD" id="cd02440">
    <property type="entry name" value="AdoMet_MTases"/>
    <property type="match status" value="1"/>
</dbReference>
<protein>
    <recommendedName>
        <fullName evidence="1">Methyltransferase domain-containing protein</fullName>
    </recommendedName>
</protein>
<dbReference type="EMBL" id="CP063411">
    <property type="protein sequence ID" value="QSZ36424.1"/>
    <property type="molecule type" value="Genomic_DNA"/>
</dbReference>
<keyword evidence="3" id="KW-1185">Reference proteome</keyword>
<dbReference type="OrthoDB" id="66144at2759"/>
<dbReference type="Pfam" id="PF13847">
    <property type="entry name" value="Methyltransf_31"/>
    <property type="match status" value="1"/>
</dbReference>
<evidence type="ECO:0000259" key="1">
    <source>
        <dbReference type="Pfam" id="PF13847"/>
    </source>
</evidence>
<organism evidence="2 3">
    <name type="scientific">Monilinia vaccinii-corymbosi</name>
    <dbReference type="NCBI Taxonomy" id="61207"/>
    <lineage>
        <taxon>Eukaryota</taxon>
        <taxon>Fungi</taxon>
        <taxon>Dikarya</taxon>
        <taxon>Ascomycota</taxon>
        <taxon>Pezizomycotina</taxon>
        <taxon>Leotiomycetes</taxon>
        <taxon>Helotiales</taxon>
        <taxon>Sclerotiniaceae</taxon>
        <taxon>Monilinia</taxon>
    </lineage>
</organism>
<dbReference type="InterPro" id="IPR029063">
    <property type="entry name" value="SAM-dependent_MTases_sf"/>
</dbReference>
<dbReference type="SUPFAM" id="SSF53335">
    <property type="entry name" value="S-adenosyl-L-methionine-dependent methyltransferases"/>
    <property type="match status" value="1"/>
</dbReference>
<dbReference type="PANTHER" id="PTHR43861">
    <property type="entry name" value="TRANS-ACONITATE 2-METHYLTRANSFERASE-RELATED"/>
    <property type="match status" value="1"/>
</dbReference>